<feature type="region of interest" description="Disordered" evidence="2">
    <location>
        <begin position="87"/>
        <end position="111"/>
    </location>
</feature>
<comment type="caution">
    <text evidence="3">The sequence shown here is derived from an EMBL/GenBank/DDBJ whole genome shotgun (WGS) entry which is preliminary data.</text>
</comment>
<dbReference type="EMBL" id="CAWYQH010000097">
    <property type="protein sequence ID" value="CAK8684067.1"/>
    <property type="molecule type" value="Genomic_DNA"/>
</dbReference>
<feature type="coiled-coil region" evidence="1">
    <location>
        <begin position="537"/>
        <end position="589"/>
    </location>
</feature>
<reference evidence="3 4" key="1">
    <citation type="submission" date="2024-02" db="EMBL/GenBank/DDBJ databases">
        <authorList>
            <person name="Daric V."/>
            <person name="Darras S."/>
        </authorList>
    </citation>
    <scope>NUCLEOTIDE SEQUENCE [LARGE SCALE GENOMIC DNA]</scope>
</reference>
<organism evidence="3 4">
    <name type="scientific">Clavelina lepadiformis</name>
    <name type="common">Light-bulb sea squirt</name>
    <name type="synonym">Ascidia lepadiformis</name>
    <dbReference type="NCBI Taxonomy" id="159417"/>
    <lineage>
        <taxon>Eukaryota</taxon>
        <taxon>Metazoa</taxon>
        <taxon>Chordata</taxon>
        <taxon>Tunicata</taxon>
        <taxon>Ascidiacea</taxon>
        <taxon>Aplousobranchia</taxon>
        <taxon>Clavelinidae</taxon>
        <taxon>Clavelina</taxon>
    </lineage>
</organism>
<evidence type="ECO:0000256" key="2">
    <source>
        <dbReference type="SAM" id="MobiDB-lite"/>
    </source>
</evidence>
<evidence type="ECO:0000313" key="4">
    <source>
        <dbReference type="Proteomes" id="UP001642483"/>
    </source>
</evidence>
<protein>
    <submittedName>
        <fullName evidence="3">Uncharacterized protein</fullName>
    </submittedName>
</protein>
<keyword evidence="1" id="KW-0175">Coiled coil</keyword>
<evidence type="ECO:0000256" key="1">
    <source>
        <dbReference type="SAM" id="Coils"/>
    </source>
</evidence>
<gene>
    <name evidence="3" type="ORF">CVLEPA_LOCUS15067</name>
</gene>
<name>A0ABP0FWW7_CLALP</name>
<accession>A0ABP0FWW7</accession>
<feature type="compositionally biased region" description="Basic and acidic residues" evidence="2">
    <location>
        <begin position="346"/>
        <end position="362"/>
    </location>
</feature>
<feature type="region of interest" description="Disordered" evidence="2">
    <location>
        <begin position="303"/>
        <end position="370"/>
    </location>
</feature>
<evidence type="ECO:0000313" key="3">
    <source>
        <dbReference type="EMBL" id="CAK8684067.1"/>
    </source>
</evidence>
<keyword evidence="4" id="KW-1185">Reference proteome</keyword>
<proteinExistence type="predicted"/>
<feature type="region of interest" description="Disordered" evidence="2">
    <location>
        <begin position="249"/>
        <end position="275"/>
    </location>
</feature>
<feature type="region of interest" description="Disordered" evidence="2">
    <location>
        <begin position="459"/>
        <end position="482"/>
    </location>
</feature>
<feature type="compositionally biased region" description="Basic residues" evidence="2">
    <location>
        <begin position="461"/>
        <end position="479"/>
    </location>
</feature>
<sequence>MKATGEATAALRKNITIQSHGNGTISLRSTKTSEISSFVKNCNLAETYTLRKELNIWHKDTDFEIRRLNKHQENMYKSLLRLSKTKKEIKSHREEKKKDREERSIWKQSDRRTRRKNVVVSQIGLRIDEISDYDCLSPVSSVNCLKMHDKDDQEHKLRTQRPSPSSSLMLGLASNRGYKKSLALTVENLEKFDELKSKTSCGLSTLSELSKSVTNGRLSPASNQKFAADKRKQSMNNFASTKQACEETAHNSASVTSDKLDKTQPEHLPCSSDHFSRQEPADYLLETKQYDPIQVVKEISLKPAQRKTAASINENDQSSEKKRRVGSILPPIRPAHLQRLKSTKFAKLESNDALREKDESDFRSQSSSELPKIPEMDTNLYAASPVLGSDNSNTKPKQKTMREVEYVKASNPLHWEQEAEVRSTESEIFEDVIQTLQASNIPEDIVDACCMDAKCTEKRKPLSGKRKKKRKRIKLKKKNKVDPSIELNNTSSLQTRPGKVYDLTVYKKNSKGSLDEDHLRYDTTIDVAKHFNLASHKERLERKKLLENARKTEAQQRHRVNAFLERLAMMEESERQNQLLRKREAEEARLAFEKRLEAIKKGPPTYGVRSNNTPSYVRNYVRPSVQVNGKRPRKRSSWSVPSVFTLQLAAESKTNSSLLNSSFDSSAALSRGPSVPDSSSHLVNINIEKYLLDAAEG</sequence>
<dbReference type="Proteomes" id="UP001642483">
    <property type="component" value="Unassembled WGS sequence"/>
</dbReference>